<keyword evidence="3" id="KW-0472">Membrane</keyword>
<organism evidence="6 7">
    <name type="scientific">Flavobacterium succinicans</name>
    <dbReference type="NCBI Taxonomy" id="29536"/>
    <lineage>
        <taxon>Bacteria</taxon>
        <taxon>Pseudomonadati</taxon>
        <taxon>Bacteroidota</taxon>
        <taxon>Flavobacteriia</taxon>
        <taxon>Flavobacteriales</taxon>
        <taxon>Flavobacteriaceae</taxon>
        <taxon>Flavobacterium</taxon>
    </lineage>
</organism>
<keyword evidence="2" id="KW-0175">Coiled coil</keyword>
<reference evidence="7" key="1">
    <citation type="submission" date="2016-10" db="EMBL/GenBank/DDBJ databases">
        <authorList>
            <person name="Varghese N."/>
            <person name="Submissions S."/>
        </authorList>
    </citation>
    <scope>NUCLEOTIDE SEQUENCE [LARGE SCALE GENOMIC DNA]</scope>
    <source>
        <strain evidence="7">DSM 4002</strain>
    </source>
</reference>
<dbReference type="InterPro" id="IPR015943">
    <property type="entry name" value="WD40/YVTN_repeat-like_dom_sf"/>
</dbReference>
<dbReference type="PANTHER" id="PTHR43547">
    <property type="entry name" value="TWO-COMPONENT HISTIDINE KINASE"/>
    <property type="match status" value="1"/>
</dbReference>
<sequence length="935" mass="107787">MRLLQKILLLTFFTFLNVSAQELPPIIKHSPISYGGGNQNWMIAQDQNQYLYFANNEGLLTFDGSKWDLYPSPNETIFRSVKVIGERIYTGCYMEFGYWIRHKNGRLLYTSLSKKVFSKIQSDEQFWNIHSYDHWVVFQSLNKIFIFDTKKNTFKIIHPKSGILKSFRTSSAICFQTNDNELYEIVSGKAIKISNDPILKRNKIINVFAIEKGLLIQTQDQGFYTLIEGTVSKFTTSIDAQLFSSKAYSSWRLSNGAIAIGTISNGVFIIDKNGALQHHINQSNGLSNNTVLSLFEDNDANLWLGLDNGINCINLNSPVKTFSDNSGVLGTIYVSKKIIDFLYVGTNQGLFFKKYNSNDSFRFVSGTKGQVWSLFAWNGELFCGHDSGTFVVKGAIAVPIYRGSGTWKFSTILNKKDVLLQGDYRGISVLQKINNQWVYKNKIEGFNYSAKNFEITPSLEVYVSHEYKGIFRLQLDRQLTKTKSFYTYSSPKKGKNASLIKYNGVIYYAYKEGIFKLNPKTKQFEKDAFLSAIFKKEEYTSGRMIVDDANRLWLFTKNYVHYLSLSKLDAQLKDNAFPMPLNITNSMVGYENCTQLSNSVYLFGTVDGYYTLNLDDLKLKKYKVAITNITVNRLNEEAEAFSTEAEGEYNHKLNNFLFNYTVPEYNKFMKAEYQYMLEGLDARWSSWSAKSSINFKNLPPGDYVFKVRAKFSDNRLGTTAQYKFSVLKPWYWTNLAVFIYFILALVMGYYIHAAYQKNYAKQEAKLIEENNFLLEIKELENEKELMRVRNEQLSQDVDSKSRELAVSTMSLNNKNELLEFIKEDLKKSASHSTSNIRTVISTINKNITKDDSWHVFKEAFDNVDKDFLKKVKVLHPTLTPNDLRLCAYLRVNLSSKEIAPLLNISVRSVEIKRYRLRKKMDLLHEQSLVDYILKV</sequence>
<accession>A0A1I4TTJ3</accession>
<evidence type="ECO:0000256" key="1">
    <source>
        <dbReference type="ARBA" id="ARBA00022553"/>
    </source>
</evidence>
<dbReference type="EMBL" id="FOUT01000002">
    <property type="protein sequence ID" value="SFM80112.1"/>
    <property type="molecule type" value="Genomic_DNA"/>
</dbReference>
<dbReference type="Pfam" id="PF07495">
    <property type="entry name" value="Y_Y_Y"/>
    <property type="match status" value="1"/>
</dbReference>
<dbReference type="Gene3D" id="2.130.10.10">
    <property type="entry name" value="YVTN repeat-like/Quinoprotein amine dehydrogenase"/>
    <property type="match status" value="2"/>
</dbReference>
<feature type="transmembrane region" description="Helical" evidence="3">
    <location>
        <begin position="730"/>
        <end position="751"/>
    </location>
</feature>
<name>A0A1I4TTJ3_9FLAO</name>
<gene>
    <name evidence="6" type="ORF">SAMN05444143_102274</name>
</gene>
<keyword evidence="3" id="KW-0812">Transmembrane</keyword>
<dbReference type="InterPro" id="IPR036388">
    <property type="entry name" value="WH-like_DNA-bd_sf"/>
</dbReference>
<evidence type="ECO:0000256" key="4">
    <source>
        <dbReference type="SAM" id="SignalP"/>
    </source>
</evidence>
<dbReference type="InterPro" id="IPR016032">
    <property type="entry name" value="Sig_transdc_resp-reg_C-effctor"/>
</dbReference>
<evidence type="ECO:0000256" key="2">
    <source>
        <dbReference type="SAM" id="Coils"/>
    </source>
</evidence>
<dbReference type="Gene3D" id="1.10.10.10">
    <property type="entry name" value="Winged helix-like DNA-binding domain superfamily/Winged helix DNA-binding domain"/>
    <property type="match status" value="1"/>
</dbReference>
<feature type="domain" description="HTH luxR-type" evidence="5">
    <location>
        <begin position="875"/>
        <end position="932"/>
    </location>
</feature>
<dbReference type="GO" id="GO:0003677">
    <property type="term" value="F:DNA binding"/>
    <property type="evidence" value="ECO:0007669"/>
    <property type="project" value="InterPro"/>
</dbReference>
<dbReference type="SUPFAM" id="SSF46894">
    <property type="entry name" value="C-terminal effector domain of the bipartite response regulators"/>
    <property type="match status" value="1"/>
</dbReference>
<dbReference type="PANTHER" id="PTHR43547:SF2">
    <property type="entry name" value="HYBRID SIGNAL TRANSDUCTION HISTIDINE KINASE C"/>
    <property type="match status" value="1"/>
</dbReference>
<feature type="signal peptide" evidence="4">
    <location>
        <begin position="1"/>
        <end position="20"/>
    </location>
</feature>
<evidence type="ECO:0000313" key="7">
    <source>
        <dbReference type="Proteomes" id="UP000182961"/>
    </source>
</evidence>
<dbReference type="InterPro" id="IPR013783">
    <property type="entry name" value="Ig-like_fold"/>
</dbReference>
<proteinExistence type="predicted"/>
<keyword evidence="3" id="KW-1133">Transmembrane helix</keyword>
<dbReference type="RefSeq" id="WP_024980045.1">
    <property type="nucleotide sequence ID" value="NZ_CBCRUM010000010.1"/>
</dbReference>
<dbReference type="eggNOG" id="COG3292">
    <property type="taxonomic scope" value="Bacteria"/>
</dbReference>
<dbReference type="eggNOG" id="COG2771">
    <property type="taxonomic scope" value="Bacteria"/>
</dbReference>
<dbReference type="Proteomes" id="UP000182961">
    <property type="component" value="Unassembled WGS sequence"/>
</dbReference>
<feature type="chain" id="PRO_5010371375" evidence="4">
    <location>
        <begin position="21"/>
        <end position="935"/>
    </location>
</feature>
<feature type="coiled-coil region" evidence="2">
    <location>
        <begin position="769"/>
        <end position="796"/>
    </location>
</feature>
<keyword evidence="7" id="KW-1185">Reference proteome</keyword>
<keyword evidence="4" id="KW-0732">Signal</keyword>
<dbReference type="GO" id="GO:0000155">
    <property type="term" value="F:phosphorelay sensor kinase activity"/>
    <property type="evidence" value="ECO:0007669"/>
    <property type="project" value="TreeGrafter"/>
</dbReference>
<dbReference type="SMART" id="SM00421">
    <property type="entry name" value="HTH_LUXR"/>
    <property type="match status" value="1"/>
</dbReference>
<dbReference type="InterPro" id="IPR011123">
    <property type="entry name" value="Y_Y_Y"/>
</dbReference>
<dbReference type="GO" id="GO:0006355">
    <property type="term" value="P:regulation of DNA-templated transcription"/>
    <property type="evidence" value="ECO:0007669"/>
    <property type="project" value="InterPro"/>
</dbReference>
<protein>
    <submittedName>
        <fullName evidence="6">Regulatory protein, luxR family</fullName>
    </submittedName>
</protein>
<evidence type="ECO:0000313" key="6">
    <source>
        <dbReference type="EMBL" id="SFM80112.1"/>
    </source>
</evidence>
<dbReference type="InterPro" id="IPR000792">
    <property type="entry name" value="Tscrpt_reg_LuxR_C"/>
</dbReference>
<evidence type="ECO:0000256" key="3">
    <source>
        <dbReference type="SAM" id="Phobius"/>
    </source>
</evidence>
<dbReference type="Gene3D" id="2.60.40.10">
    <property type="entry name" value="Immunoglobulins"/>
    <property type="match status" value="1"/>
</dbReference>
<evidence type="ECO:0000259" key="5">
    <source>
        <dbReference type="SMART" id="SM00421"/>
    </source>
</evidence>
<keyword evidence="1" id="KW-0597">Phosphoprotein</keyword>
<dbReference type="AlphaFoldDB" id="A0A1I4TTJ3"/>